<dbReference type="Proteomes" id="UP000637578">
    <property type="component" value="Unassembled WGS sequence"/>
</dbReference>
<comment type="caution">
    <text evidence="1">The sequence shown here is derived from an EMBL/GenBank/DDBJ whole genome shotgun (WGS) entry which is preliminary data.</text>
</comment>
<dbReference type="EMBL" id="BMMK01000035">
    <property type="protein sequence ID" value="GGM75834.1"/>
    <property type="molecule type" value="Genomic_DNA"/>
</dbReference>
<gene>
    <name evidence="1" type="ORF">GCM10012275_53230</name>
</gene>
<evidence type="ECO:0000313" key="2">
    <source>
        <dbReference type="Proteomes" id="UP000637578"/>
    </source>
</evidence>
<dbReference type="RefSeq" id="WP_189061165.1">
    <property type="nucleotide sequence ID" value="NZ_BMMK01000035.1"/>
</dbReference>
<reference evidence="1" key="1">
    <citation type="journal article" date="2014" name="Int. J. Syst. Evol. Microbiol.">
        <title>Complete genome sequence of Corynebacterium casei LMG S-19264T (=DSM 44701T), isolated from a smear-ripened cheese.</title>
        <authorList>
            <consortium name="US DOE Joint Genome Institute (JGI-PGF)"/>
            <person name="Walter F."/>
            <person name="Albersmeier A."/>
            <person name="Kalinowski J."/>
            <person name="Ruckert C."/>
        </authorList>
    </citation>
    <scope>NUCLEOTIDE SEQUENCE</scope>
    <source>
        <strain evidence="1">CGMCC 4.5737</strain>
    </source>
</reference>
<sequence>MNAFFDAMRAQIEKAVADGNLQAIKQIGLRLRSESLSHRYRAAAAQLVSEASRRVQGARRG</sequence>
<protein>
    <submittedName>
        <fullName evidence="1">Uncharacterized protein</fullName>
    </submittedName>
</protein>
<dbReference type="AlphaFoldDB" id="A0A8J3FYY4"/>
<proteinExistence type="predicted"/>
<organism evidence="1 2">
    <name type="scientific">Longimycelium tulufanense</name>
    <dbReference type="NCBI Taxonomy" id="907463"/>
    <lineage>
        <taxon>Bacteria</taxon>
        <taxon>Bacillati</taxon>
        <taxon>Actinomycetota</taxon>
        <taxon>Actinomycetes</taxon>
        <taxon>Pseudonocardiales</taxon>
        <taxon>Pseudonocardiaceae</taxon>
        <taxon>Longimycelium</taxon>
    </lineage>
</organism>
<reference evidence="1" key="2">
    <citation type="submission" date="2020-09" db="EMBL/GenBank/DDBJ databases">
        <authorList>
            <person name="Sun Q."/>
            <person name="Zhou Y."/>
        </authorList>
    </citation>
    <scope>NUCLEOTIDE SEQUENCE</scope>
    <source>
        <strain evidence="1">CGMCC 4.5737</strain>
    </source>
</reference>
<name>A0A8J3FYY4_9PSEU</name>
<evidence type="ECO:0000313" key="1">
    <source>
        <dbReference type="EMBL" id="GGM75834.1"/>
    </source>
</evidence>
<accession>A0A8J3FYY4</accession>
<keyword evidence="2" id="KW-1185">Reference proteome</keyword>